<evidence type="ECO:0000259" key="1">
    <source>
        <dbReference type="Pfam" id="PF13966"/>
    </source>
</evidence>
<evidence type="ECO:0000313" key="2">
    <source>
        <dbReference type="EMBL" id="GAU13776.1"/>
    </source>
</evidence>
<proteinExistence type="predicted"/>
<protein>
    <recommendedName>
        <fullName evidence="1">Reverse transcriptase zinc-binding domain-containing protein</fullName>
    </recommendedName>
</protein>
<accession>A0A2Z6LL80</accession>
<evidence type="ECO:0000313" key="3">
    <source>
        <dbReference type="Proteomes" id="UP000242715"/>
    </source>
</evidence>
<keyword evidence="3" id="KW-1185">Reference proteome</keyword>
<gene>
    <name evidence="2" type="ORF">TSUD_82850</name>
</gene>
<dbReference type="AlphaFoldDB" id="A0A2Z6LL80"/>
<dbReference type="EMBL" id="DF973140">
    <property type="protein sequence ID" value="GAU13776.1"/>
    <property type="molecule type" value="Genomic_DNA"/>
</dbReference>
<name>A0A2Z6LL80_TRISU</name>
<dbReference type="InterPro" id="IPR052929">
    <property type="entry name" value="RNase_H-like_EbsB-rel"/>
</dbReference>
<organism evidence="2 3">
    <name type="scientific">Trifolium subterraneum</name>
    <name type="common">Subterranean clover</name>
    <dbReference type="NCBI Taxonomy" id="3900"/>
    <lineage>
        <taxon>Eukaryota</taxon>
        <taxon>Viridiplantae</taxon>
        <taxon>Streptophyta</taxon>
        <taxon>Embryophyta</taxon>
        <taxon>Tracheophyta</taxon>
        <taxon>Spermatophyta</taxon>
        <taxon>Magnoliopsida</taxon>
        <taxon>eudicotyledons</taxon>
        <taxon>Gunneridae</taxon>
        <taxon>Pentapetalae</taxon>
        <taxon>rosids</taxon>
        <taxon>fabids</taxon>
        <taxon>Fabales</taxon>
        <taxon>Fabaceae</taxon>
        <taxon>Papilionoideae</taxon>
        <taxon>50 kb inversion clade</taxon>
        <taxon>NPAAA clade</taxon>
        <taxon>Hologalegina</taxon>
        <taxon>IRL clade</taxon>
        <taxon>Trifolieae</taxon>
        <taxon>Trifolium</taxon>
    </lineage>
</organism>
<reference evidence="3" key="1">
    <citation type="journal article" date="2017" name="Front. Plant Sci.">
        <title>Climate Clever Clovers: New Paradigm to Reduce the Environmental Footprint of Ruminants by Breeding Low Methanogenic Forages Utilizing Haplotype Variation.</title>
        <authorList>
            <person name="Kaur P."/>
            <person name="Appels R."/>
            <person name="Bayer P.E."/>
            <person name="Keeble-Gagnere G."/>
            <person name="Wang J."/>
            <person name="Hirakawa H."/>
            <person name="Shirasawa K."/>
            <person name="Vercoe P."/>
            <person name="Stefanova K."/>
            <person name="Durmic Z."/>
            <person name="Nichols P."/>
            <person name="Revell C."/>
            <person name="Isobe S.N."/>
            <person name="Edwards D."/>
            <person name="Erskine W."/>
        </authorList>
    </citation>
    <scope>NUCLEOTIDE SEQUENCE [LARGE SCALE GENOMIC DNA]</scope>
    <source>
        <strain evidence="3">cv. Daliak</strain>
    </source>
</reference>
<dbReference type="OrthoDB" id="1752183at2759"/>
<dbReference type="InterPro" id="IPR026960">
    <property type="entry name" value="RVT-Znf"/>
</dbReference>
<sequence length="559" mass="63262">MHPRQLQGQQYFSTVQQQFFNAQQQFARPQQQQTDLHLQQWMHPPPGYVKCNVDVSFYDTTEATGWELCVRDHQGRFMIVETNIMYAKLNTIEGEAMVIEEATEEMIQRDGINEVPHSPTLNEEAYRSLTNQITKEEVTHALNQMHPFKAPGGYPLYEEKQKEKGDMVFKIDLEKAYDNSQALNTASTLKRFTDYSGLKVNINKSKVFLSSTTRSGKISSIVSSTCINRTLSLEKYLGFPMMHGSSDTGIHLVGWDKITKPKKLGGLGIRKARDANTSLLGKKALSALKEGFHFHLGNDNSSFWYSNWSGNGVIANHVMFVYIHDLEMRVRDVYIDGNWQFNQLYTNLPQEIKEKLNSTTISLNPSINDCYTWKGNLNGIYTVRDGYYWLNRNSFSANATRVASWSWLWHVSAPEKIKFFLWTMLHNSLPTREMLSHRGFSDQNFFQGDDSYDWLRNDLHTSQLRFVITPITKLVKWNALGGTGMLLNVDGNSIGNPGISDFGGLIRNADGAYGNLQRATPALTTYLAKHGANNTEVYSSIAIPPASLNLSLLADASGT</sequence>
<feature type="domain" description="Reverse transcriptase zinc-binding" evidence="1">
    <location>
        <begin position="381"/>
        <end position="442"/>
    </location>
</feature>
<dbReference type="Proteomes" id="UP000242715">
    <property type="component" value="Unassembled WGS sequence"/>
</dbReference>
<dbReference type="Pfam" id="PF13966">
    <property type="entry name" value="zf-RVT"/>
    <property type="match status" value="1"/>
</dbReference>
<dbReference type="PANTHER" id="PTHR47074">
    <property type="entry name" value="BNAC02G40300D PROTEIN"/>
    <property type="match status" value="1"/>
</dbReference>
<dbReference type="PANTHER" id="PTHR47074:SF11">
    <property type="entry name" value="REVERSE TRANSCRIPTASE-LIKE PROTEIN"/>
    <property type="match status" value="1"/>
</dbReference>